<feature type="region of interest" description="Disordered" evidence="5">
    <location>
        <begin position="479"/>
        <end position="503"/>
    </location>
</feature>
<evidence type="ECO:0000313" key="8">
    <source>
        <dbReference type="Proteomes" id="UP000242525"/>
    </source>
</evidence>
<comment type="caution">
    <text evidence="7">The sequence shown here is derived from an EMBL/GenBank/DDBJ whole genome shotgun (WGS) entry which is preliminary data.</text>
</comment>
<keyword evidence="4" id="KW-0175">Coiled coil</keyword>
<organism evidence="7 8">
    <name type="scientific">Geotrichum candidum</name>
    <name type="common">Oospora lactis</name>
    <name type="synonym">Dipodascus geotrichum</name>
    <dbReference type="NCBI Taxonomy" id="1173061"/>
    <lineage>
        <taxon>Eukaryota</taxon>
        <taxon>Fungi</taxon>
        <taxon>Dikarya</taxon>
        <taxon>Ascomycota</taxon>
        <taxon>Saccharomycotina</taxon>
        <taxon>Dipodascomycetes</taxon>
        <taxon>Dipodascales</taxon>
        <taxon>Dipodascaceae</taxon>
        <taxon>Geotrichum</taxon>
    </lineage>
</organism>
<proteinExistence type="predicted"/>
<dbReference type="OrthoDB" id="5425890at2759"/>
<keyword evidence="2" id="KW-0238">DNA-binding</keyword>
<dbReference type="Gene3D" id="1.10.10.60">
    <property type="entry name" value="Homeodomain-like"/>
    <property type="match status" value="1"/>
</dbReference>
<dbReference type="STRING" id="1173061.A0A0J9XGY5"/>
<evidence type="ECO:0000256" key="4">
    <source>
        <dbReference type="SAM" id="Coils"/>
    </source>
</evidence>
<dbReference type="SUPFAM" id="SSF46689">
    <property type="entry name" value="Homeodomain-like"/>
    <property type="match status" value="1"/>
</dbReference>
<name>A0A0J9XGY5_GEOCN</name>
<sequence length="599" mass="66632">MGKKFGTYTAEAVEAALHAIRNENCPVRIAADTHGIPRETLRRRLKGLPTRAESKREMLKVPPHLERRLLAWLRAQSVLGTQISHATFTAIVLALLKRELGTENVYIGQTWFGRFLKRHGCVGLVSFRAFRSDIVRDKFSERENVIWTMELLRKLGFRSDLSQGGQQPQEKQETIEDQGQDSEGFPQLENVWCLTEIAFCGTGEVLVGGDECRERSASVGGVWLRALECVSANGAVLNPTIVSAKLPQQQQSSDSADSGDRGSHIIDAPTTWKQDSDTPQRQGWWYTTDDLHNSALSQQIALDWMTHVFLPVACPEPPPNTSSNSKDDNALKFLFVHGIHDAFLSPPIQQLCGVHNLHIVYLPAHTSDRFQMCDLFASLRAAFTSSTTARMNKMFMDSVTTVAAAAAVAAAGLVETVRPAMEERALHVYAQFRSAVLQQDPSVVRDTWRKSGIAPFNPAAVLFPNELVSFETLDNVSVESDASRDARNMTATEPDSADHQPQLVEQIPLPRLGDYNDANGGQSTDQLIPIPRTANELYTLICAIQTDASLSDALKRRRVMYTYKKLYAKMDMLEQKATALEKENELLKLSTQRSRSSIP</sequence>
<keyword evidence="8" id="KW-1185">Reference proteome</keyword>
<dbReference type="InterPro" id="IPR004875">
    <property type="entry name" value="DDE_SF_endonuclease_dom"/>
</dbReference>
<dbReference type="Pfam" id="PF05225">
    <property type="entry name" value="HTH_psq"/>
    <property type="match status" value="1"/>
</dbReference>
<dbReference type="Proteomes" id="UP000242525">
    <property type="component" value="Unassembled WGS sequence"/>
</dbReference>
<gene>
    <name evidence="7" type="ORF">BN980_GECA14s00560g</name>
</gene>
<comment type="subcellular location">
    <subcellularLocation>
        <location evidence="1">Nucleus</location>
    </subcellularLocation>
</comment>
<dbReference type="AlphaFoldDB" id="A0A0J9XGY5"/>
<protein>
    <recommendedName>
        <fullName evidence="6">HTH CENPB-type domain-containing protein</fullName>
    </recommendedName>
</protein>
<feature type="region of interest" description="Disordered" evidence="5">
    <location>
        <begin position="246"/>
        <end position="279"/>
    </location>
</feature>
<evidence type="ECO:0000259" key="6">
    <source>
        <dbReference type="PROSITE" id="PS51253"/>
    </source>
</evidence>
<dbReference type="EMBL" id="CCBN010000014">
    <property type="protein sequence ID" value="CDO56181.1"/>
    <property type="molecule type" value="Genomic_DNA"/>
</dbReference>
<feature type="domain" description="HTH CENPB-type" evidence="6">
    <location>
        <begin position="53"/>
        <end position="125"/>
    </location>
</feature>
<dbReference type="GO" id="GO:0003677">
    <property type="term" value="F:DNA binding"/>
    <property type="evidence" value="ECO:0007669"/>
    <property type="project" value="UniProtKB-KW"/>
</dbReference>
<reference evidence="7" key="1">
    <citation type="submission" date="2014-03" db="EMBL/GenBank/DDBJ databases">
        <authorList>
            <person name="Casaregola S."/>
        </authorList>
    </citation>
    <scope>NUCLEOTIDE SEQUENCE [LARGE SCALE GENOMIC DNA]</scope>
    <source>
        <strain evidence="7">CLIB 918</strain>
    </source>
</reference>
<feature type="coiled-coil region" evidence="4">
    <location>
        <begin position="563"/>
        <end position="590"/>
    </location>
</feature>
<dbReference type="InterPro" id="IPR006600">
    <property type="entry name" value="HTH_CenpB_DNA-bd_dom"/>
</dbReference>
<feature type="region of interest" description="Disordered" evidence="5">
    <location>
        <begin position="161"/>
        <end position="183"/>
    </location>
</feature>
<dbReference type="PROSITE" id="PS51253">
    <property type="entry name" value="HTH_CENPB"/>
    <property type="match status" value="1"/>
</dbReference>
<evidence type="ECO:0000256" key="2">
    <source>
        <dbReference type="ARBA" id="ARBA00023125"/>
    </source>
</evidence>
<dbReference type="InterPro" id="IPR009057">
    <property type="entry name" value="Homeodomain-like_sf"/>
</dbReference>
<accession>A0A0J9XGY5</accession>
<evidence type="ECO:0000256" key="1">
    <source>
        <dbReference type="ARBA" id="ARBA00004123"/>
    </source>
</evidence>
<dbReference type="InterPro" id="IPR007889">
    <property type="entry name" value="HTH_Psq"/>
</dbReference>
<dbReference type="Pfam" id="PF03184">
    <property type="entry name" value="DDE_1"/>
    <property type="match status" value="1"/>
</dbReference>
<dbReference type="GO" id="GO:0005634">
    <property type="term" value="C:nucleus"/>
    <property type="evidence" value="ECO:0007669"/>
    <property type="project" value="UniProtKB-SubCell"/>
</dbReference>
<evidence type="ECO:0000313" key="7">
    <source>
        <dbReference type="EMBL" id="CDO56181.1"/>
    </source>
</evidence>
<evidence type="ECO:0000256" key="3">
    <source>
        <dbReference type="ARBA" id="ARBA00023242"/>
    </source>
</evidence>
<keyword evidence="3" id="KW-0539">Nucleus</keyword>
<evidence type="ECO:0000256" key="5">
    <source>
        <dbReference type="SAM" id="MobiDB-lite"/>
    </source>
</evidence>